<accession>A0A6B9FKX0</accession>
<evidence type="ECO:0000259" key="2">
    <source>
        <dbReference type="SMART" id="SM01248"/>
    </source>
</evidence>
<reference evidence="3 4" key="2">
    <citation type="journal article" date="2013" name="Genome Announc.">
        <title>Draft Genome Sequence of Methylobacterium mesophilicum Strain SR1.6/6, Isolated from Citrus sinensis.</title>
        <authorList>
            <person name="Marinho Almeida D."/>
            <person name="Dini-Andreote F."/>
            <person name="Camargo Neves A.A."/>
            <person name="Juca Ramos R.T."/>
            <person name="Andreote F.D."/>
            <person name="Carneiro A.R."/>
            <person name="Oliveira de Souza Lima A."/>
            <person name="Caracciolo Gomes de Sa P.H."/>
            <person name="Ribeiro Barbosa M.S."/>
            <person name="Araujo W.L."/>
            <person name="Silva A."/>
        </authorList>
    </citation>
    <scope>NUCLEOTIDE SEQUENCE [LARGE SCALE GENOMIC DNA]</scope>
    <source>
        <strain evidence="3 4">SR1.6/6</strain>
    </source>
</reference>
<dbReference type="InterPro" id="IPR039022">
    <property type="entry name" value="KaiB-like"/>
</dbReference>
<dbReference type="PANTHER" id="PTHR41709:SF2">
    <property type="entry name" value="CIRCADIAN CLOCK PROTEIN KAIB2"/>
    <property type="match status" value="1"/>
</dbReference>
<dbReference type="RefSeq" id="WP_010683590.1">
    <property type="nucleotide sequence ID" value="NZ_CP043538.1"/>
</dbReference>
<dbReference type="KEGG" id="mmes:MMSR116_07800"/>
<dbReference type="Gene3D" id="3.40.30.10">
    <property type="entry name" value="Glutaredoxin"/>
    <property type="match status" value="1"/>
</dbReference>
<dbReference type="OrthoDB" id="5458519at2"/>
<dbReference type="GO" id="GO:0048511">
    <property type="term" value="P:rhythmic process"/>
    <property type="evidence" value="ECO:0007669"/>
    <property type="project" value="InterPro"/>
</dbReference>
<reference evidence="3 4" key="1">
    <citation type="journal article" date="2012" name="Genet. Mol. Biol.">
        <title>Analysis of 16S rRNA and mxaF genes revealing insights into Methylobacterium niche-specific plant association.</title>
        <authorList>
            <person name="Dourado M.N."/>
            <person name="Andreote F.D."/>
            <person name="Dini-Andreote F."/>
            <person name="Conti R."/>
            <person name="Araujo J.M."/>
            <person name="Araujo W.L."/>
        </authorList>
    </citation>
    <scope>NUCLEOTIDE SEQUENCE [LARGE SCALE GENOMIC DNA]</scope>
    <source>
        <strain evidence="3 4">SR1.6/6</strain>
    </source>
</reference>
<dbReference type="Proteomes" id="UP000012488">
    <property type="component" value="Chromosome"/>
</dbReference>
<dbReference type="SUPFAM" id="SSF52833">
    <property type="entry name" value="Thioredoxin-like"/>
    <property type="match status" value="1"/>
</dbReference>
<dbReference type="InterPro" id="IPR036249">
    <property type="entry name" value="Thioredoxin-like_sf"/>
</dbReference>
<dbReference type="Pfam" id="PF07689">
    <property type="entry name" value="KaiB"/>
    <property type="match status" value="1"/>
</dbReference>
<dbReference type="EMBL" id="CP043538">
    <property type="protein sequence ID" value="QGY01804.1"/>
    <property type="molecule type" value="Genomic_DNA"/>
</dbReference>
<name>A0A6B9FKX0_9HYPH</name>
<dbReference type="CDD" id="cd02978">
    <property type="entry name" value="KaiB_like"/>
    <property type="match status" value="1"/>
</dbReference>
<feature type="region of interest" description="Disordered" evidence="1">
    <location>
        <begin position="1"/>
        <end position="23"/>
    </location>
</feature>
<feature type="domain" description="KaiB" evidence="2">
    <location>
        <begin position="25"/>
        <end position="106"/>
    </location>
</feature>
<dbReference type="SMART" id="SM01248">
    <property type="entry name" value="KaiB"/>
    <property type="match status" value="1"/>
</dbReference>
<organism evidence="3 4">
    <name type="scientific">Methylobacterium mesophilicum SR1.6/6</name>
    <dbReference type="NCBI Taxonomy" id="908290"/>
    <lineage>
        <taxon>Bacteria</taxon>
        <taxon>Pseudomonadati</taxon>
        <taxon>Pseudomonadota</taxon>
        <taxon>Alphaproteobacteria</taxon>
        <taxon>Hyphomicrobiales</taxon>
        <taxon>Methylobacteriaceae</taxon>
        <taxon>Methylobacterium</taxon>
    </lineage>
</organism>
<proteinExistence type="predicted"/>
<gene>
    <name evidence="3" type="ORF">MMSR116_07800</name>
</gene>
<dbReference type="InterPro" id="IPR011649">
    <property type="entry name" value="KaiB_domain"/>
</dbReference>
<dbReference type="AlphaFoldDB" id="A0A6B9FKX0"/>
<sequence>MNATTPDEPAQETDPDGDPGHYHLRLYVAGQTNKSLAAMTNLKRFCEEHLAGRYDIEVIDLMKNPQLAAGDQILAIPTLVRRLPSPLKRIIGDLSNTEKVLVGLDIRPKADQP</sequence>
<evidence type="ECO:0000256" key="1">
    <source>
        <dbReference type="SAM" id="MobiDB-lite"/>
    </source>
</evidence>
<evidence type="ECO:0000313" key="3">
    <source>
        <dbReference type="EMBL" id="QGY01804.1"/>
    </source>
</evidence>
<dbReference type="PANTHER" id="PTHR41709">
    <property type="entry name" value="KAIB-LIKE PROTEIN 1"/>
    <property type="match status" value="1"/>
</dbReference>
<protein>
    <submittedName>
        <fullName evidence="3">Circadian clock protein KaiB</fullName>
    </submittedName>
</protein>
<evidence type="ECO:0000313" key="4">
    <source>
        <dbReference type="Proteomes" id="UP000012488"/>
    </source>
</evidence>